<dbReference type="GO" id="GO:0016740">
    <property type="term" value="F:transferase activity"/>
    <property type="evidence" value="ECO:0007669"/>
    <property type="project" value="UniProtKB-KW"/>
</dbReference>
<dbReference type="InterPro" id="IPR000182">
    <property type="entry name" value="GNAT_dom"/>
</dbReference>
<accession>A0ABT6S017</accession>
<reference evidence="2 3" key="1">
    <citation type="submission" date="2023-05" db="EMBL/GenBank/DDBJ databases">
        <title>Draft genome sequence of Streptomyces sp. B-S-A8 isolated from a cave soil in Thailand.</title>
        <authorList>
            <person name="Chamroensaksri N."/>
            <person name="Muangham S."/>
        </authorList>
    </citation>
    <scope>NUCLEOTIDE SEQUENCE [LARGE SCALE GENOMIC DNA]</scope>
    <source>
        <strain evidence="2 3">B-S-A8</strain>
    </source>
</reference>
<sequence>MRHWPLTQLTLTTPDLLLRVPNDEQLDELAQVAADGVVPPGTVYFPQPWASGSPDEVARNVLQNHWWARGDWREDNWRLLLAVLLLPDGQVIGQQNLSARSFSVTREARTGFWLGRRFQGRGYGTQMRAAALHLAFDNLGAERVVSTAFADNHASLRVSEKFGYEPNGIRRLALEGRLVKAHDGAITAAGWRSRPQQSTQINGFTECRHMFGLPAAAEPVDVVSHL</sequence>
<dbReference type="Proteomes" id="UP001224661">
    <property type="component" value="Unassembled WGS sequence"/>
</dbReference>
<gene>
    <name evidence="2" type="ORF">QIS99_28150</name>
</gene>
<dbReference type="EC" id="2.-.-.-" evidence="2"/>
<dbReference type="Gene3D" id="3.40.630.30">
    <property type="match status" value="1"/>
</dbReference>
<comment type="caution">
    <text evidence="2">The sequence shown here is derived from an EMBL/GenBank/DDBJ whole genome shotgun (WGS) entry which is preliminary data.</text>
</comment>
<keyword evidence="2" id="KW-0808">Transferase</keyword>
<dbReference type="InterPro" id="IPR016181">
    <property type="entry name" value="Acyl_CoA_acyltransferase"/>
</dbReference>
<evidence type="ECO:0000313" key="2">
    <source>
        <dbReference type="EMBL" id="MDI3390035.1"/>
    </source>
</evidence>
<evidence type="ECO:0000313" key="3">
    <source>
        <dbReference type="Proteomes" id="UP001224661"/>
    </source>
</evidence>
<dbReference type="PANTHER" id="PTHR43792">
    <property type="entry name" value="GNAT FAMILY, PUTATIVE (AFU_ORTHOLOGUE AFUA_3G00765)-RELATED-RELATED"/>
    <property type="match status" value="1"/>
</dbReference>
<dbReference type="Pfam" id="PF13302">
    <property type="entry name" value="Acetyltransf_3"/>
    <property type="match status" value="1"/>
</dbReference>
<dbReference type="RefSeq" id="WP_282516514.1">
    <property type="nucleotide sequence ID" value="NZ_JASCIR010000037.1"/>
</dbReference>
<dbReference type="EMBL" id="JASCIR010000037">
    <property type="protein sequence ID" value="MDI3390035.1"/>
    <property type="molecule type" value="Genomic_DNA"/>
</dbReference>
<evidence type="ECO:0000259" key="1">
    <source>
        <dbReference type="PROSITE" id="PS51186"/>
    </source>
</evidence>
<feature type="domain" description="N-acetyltransferase" evidence="1">
    <location>
        <begin position="16"/>
        <end position="185"/>
    </location>
</feature>
<dbReference type="PROSITE" id="PS51186">
    <property type="entry name" value="GNAT"/>
    <property type="match status" value="1"/>
</dbReference>
<organism evidence="2 3">
    <name type="scientific">Streptomyces solicavernae</name>
    <dbReference type="NCBI Taxonomy" id="3043614"/>
    <lineage>
        <taxon>Bacteria</taxon>
        <taxon>Bacillati</taxon>
        <taxon>Actinomycetota</taxon>
        <taxon>Actinomycetes</taxon>
        <taxon>Kitasatosporales</taxon>
        <taxon>Streptomycetaceae</taxon>
        <taxon>Streptomyces</taxon>
    </lineage>
</organism>
<dbReference type="InterPro" id="IPR051531">
    <property type="entry name" value="N-acetyltransferase"/>
</dbReference>
<proteinExistence type="predicted"/>
<keyword evidence="3" id="KW-1185">Reference proteome</keyword>
<protein>
    <submittedName>
        <fullName evidence="2">GNAT family protein</fullName>
        <ecNumber evidence="2">2.-.-.-</ecNumber>
    </submittedName>
</protein>
<name>A0ABT6S017_9ACTN</name>
<dbReference type="SUPFAM" id="SSF55729">
    <property type="entry name" value="Acyl-CoA N-acyltransferases (Nat)"/>
    <property type="match status" value="1"/>
</dbReference>